<keyword evidence="3" id="KW-1185">Reference proteome</keyword>
<organism evidence="2 3">
    <name type="scientific">Caenorhabditis briggsae</name>
    <dbReference type="NCBI Taxonomy" id="6238"/>
    <lineage>
        <taxon>Eukaryota</taxon>
        <taxon>Metazoa</taxon>
        <taxon>Ecdysozoa</taxon>
        <taxon>Nematoda</taxon>
        <taxon>Chromadorea</taxon>
        <taxon>Rhabditida</taxon>
        <taxon>Rhabditina</taxon>
        <taxon>Rhabditomorpha</taxon>
        <taxon>Rhabditoidea</taxon>
        <taxon>Rhabditidae</taxon>
        <taxon>Peloderinae</taxon>
        <taxon>Caenorhabditis</taxon>
    </lineage>
</organism>
<name>A0AAE9JN99_CAEBR</name>
<feature type="compositionally biased region" description="Low complexity" evidence="1">
    <location>
        <begin position="75"/>
        <end position="89"/>
    </location>
</feature>
<evidence type="ECO:0000313" key="2">
    <source>
        <dbReference type="EMBL" id="UMM38058.1"/>
    </source>
</evidence>
<proteinExistence type="predicted"/>
<gene>
    <name evidence="2" type="ORF">L5515_009625</name>
</gene>
<evidence type="ECO:0000256" key="1">
    <source>
        <dbReference type="SAM" id="MobiDB-lite"/>
    </source>
</evidence>
<evidence type="ECO:0000313" key="3">
    <source>
        <dbReference type="Proteomes" id="UP000829354"/>
    </source>
</evidence>
<reference evidence="2 3" key="1">
    <citation type="submission" date="2022-04" db="EMBL/GenBank/DDBJ databases">
        <title>Chromosome-level reference genomes for two strains of Caenorhabditis briggsae: an improved platform for comparative genomics.</title>
        <authorList>
            <person name="Stevens L."/>
            <person name="Andersen E."/>
        </authorList>
    </citation>
    <scope>NUCLEOTIDE SEQUENCE [LARGE SCALE GENOMIC DNA]</scope>
    <source>
        <strain evidence="2">VX34</strain>
        <tissue evidence="2">Whole-organism</tissue>
    </source>
</reference>
<dbReference type="AlphaFoldDB" id="A0AAE9JN99"/>
<feature type="region of interest" description="Disordered" evidence="1">
    <location>
        <begin position="75"/>
        <end position="104"/>
    </location>
</feature>
<dbReference type="Proteomes" id="UP000829354">
    <property type="component" value="Chromosome V"/>
</dbReference>
<protein>
    <submittedName>
        <fullName evidence="2">Uncharacterized protein</fullName>
    </submittedName>
</protein>
<accession>A0AAE9JN99</accession>
<sequence length="131" mass="15447">MSPFGATSQQDVCVWKHSDFQADQYLPSVVIIRISGYDSRILWYHNVTQHMPRQCFSSDSGPQRKREVCFLCSNRTENSSRRSSPQQQQNKNEEEPDVSLDKRCPYSESQELKNFYCGDCERRDQNRLHYT</sequence>
<dbReference type="EMBL" id="CP092624">
    <property type="protein sequence ID" value="UMM38058.1"/>
    <property type="molecule type" value="Genomic_DNA"/>
</dbReference>